<protein>
    <submittedName>
        <fullName evidence="2">NAD(+)/NADH kinase</fullName>
    </submittedName>
</protein>
<dbReference type="InterPro" id="IPR001206">
    <property type="entry name" value="Diacylglycerol_kinase_cat_dom"/>
</dbReference>
<dbReference type="Gene3D" id="3.40.50.10330">
    <property type="entry name" value="Probable inorganic polyphosphate/atp-NAD kinase, domain 1"/>
    <property type="match status" value="1"/>
</dbReference>
<dbReference type="SMART" id="SM00046">
    <property type="entry name" value="DAGKc"/>
    <property type="match status" value="1"/>
</dbReference>
<gene>
    <name evidence="2" type="ORF">NEE01_00970</name>
</gene>
<dbReference type="Gene3D" id="2.60.200.40">
    <property type="match status" value="1"/>
</dbReference>
<evidence type="ECO:0000313" key="3">
    <source>
        <dbReference type="Proteomes" id="UP001165565"/>
    </source>
</evidence>
<organism evidence="2 3">
    <name type="scientific">Sphingomonas lycopersici</name>
    <dbReference type="NCBI Taxonomy" id="2951807"/>
    <lineage>
        <taxon>Bacteria</taxon>
        <taxon>Pseudomonadati</taxon>
        <taxon>Pseudomonadota</taxon>
        <taxon>Alphaproteobacteria</taxon>
        <taxon>Sphingomonadales</taxon>
        <taxon>Sphingomonadaceae</taxon>
        <taxon>Sphingomonas</taxon>
    </lineage>
</organism>
<dbReference type="InterPro" id="IPR050187">
    <property type="entry name" value="Lipid_Phosphate_FormReg"/>
</dbReference>
<keyword evidence="2" id="KW-0418">Kinase</keyword>
<evidence type="ECO:0000259" key="1">
    <source>
        <dbReference type="PROSITE" id="PS50146"/>
    </source>
</evidence>
<dbReference type="PROSITE" id="PS50146">
    <property type="entry name" value="DAGK"/>
    <property type="match status" value="1"/>
</dbReference>
<dbReference type="PANTHER" id="PTHR12358">
    <property type="entry name" value="SPHINGOSINE KINASE"/>
    <property type="match status" value="1"/>
</dbReference>
<reference evidence="2" key="1">
    <citation type="submission" date="2022-06" db="EMBL/GenBank/DDBJ databases">
        <title>Sphingomonas sp. nov. isolated from rhizosphere soil of tomato.</title>
        <authorList>
            <person name="Dong H."/>
            <person name="Gao R."/>
        </authorList>
    </citation>
    <scope>NUCLEOTIDE SEQUENCE</scope>
    <source>
        <strain evidence="2">MMSM24</strain>
    </source>
</reference>
<dbReference type="SUPFAM" id="SSF111331">
    <property type="entry name" value="NAD kinase/diacylglycerol kinase-like"/>
    <property type="match status" value="1"/>
</dbReference>
<keyword evidence="3" id="KW-1185">Reference proteome</keyword>
<dbReference type="EMBL" id="JANFAV010000001">
    <property type="protein sequence ID" value="MCW6533346.1"/>
    <property type="molecule type" value="Genomic_DNA"/>
</dbReference>
<sequence length="305" mass="33138">MTNRRLLVLINREGGAASAAGDKLPDQVEAAFDKAGGNADVRMLKADEMDRALRTAAKGETRIVVAGGDGTVAAAAQALAKAETELAILPLGTLNHFARDLGIPLQLEAAAELAVHGRSRAVDVGEVNDRRFINNVSVGLYPFMVRGRDDIRERRGWPKWLATLPASWDALSRLRHHRLHIELDRGKQPVVTPLLFVGNNRYSLDTGSFGTRDSLTEGKLAVYVVSRSTRAALLWFGIRALLGRADRERDFAALGDSVGFTVHSSERRVEIALDGEVTHLPLPLSFSILPGVLRVVVPRHDGAQP</sequence>
<dbReference type="GO" id="GO:0016301">
    <property type="term" value="F:kinase activity"/>
    <property type="evidence" value="ECO:0007669"/>
    <property type="project" value="UniProtKB-KW"/>
</dbReference>
<comment type="caution">
    <text evidence="2">The sequence shown here is derived from an EMBL/GenBank/DDBJ whole genome shotgun (WGS) entry which is preliminary data.</text>
</comment>
<dbReference type="PANTHER" id="PTHR12358:SF54">
    <property type="entry name" value="SPHINGOSINE KINASE RELATED PROTEIN"/>
    <property type="match status" value="1"/>
</dbReference>
<dbReference type="RefSeq" id="WP_179514363.1">
    <property type="nucleotide sequence ID" value="NZ_JANFAV010000001.1"/>
</dbReference>
<name>A0AA42CSI0_9SPHN</name>
<dbReference type="AlphaFoldDB" id="A0AA42CSI0"/>
<dbReference type="InterPro" id="IPR016064">
    <property type="entry name" value="NAD/diacylglycerol_kinase_sf"/>
</dbReference>
<proteinExistence type="predicted"/>
<accession>A0AA42CSI0</accession>
<dbReference type="Proteomes" id="UP001165565">
    <property type="component" value="Unassembled WGS sequence"/>
</dbReference>
<dbReference type="InterPro" id="IPR017438">
    <property type="entry name" value="ATP-NAD_kinase_N"/>
</dbReference>
<evidence type="ECO:0000313" key="2">
    <source>
        <dbReference type="EMBL" id="MCW6533346.1"/>
    </source>
</evidence>
<dbReference type="Pfam" id="PF00781">
    <property type="entry name" value="DAGK_cat"/>
    <property type="match status" value="1"/>
</dbReference>
<feature type="domain" description="DAGKc" evidence="1">
    <location>
        <begin position="1"/>
        <end position="131"/>
    </location>
</feature>
<keyword evidence="2" id="KW-0808">Transferase</keyword>